<comment type="caution">
    <text evidence="3">The sequence shown here is derived from an EMBL/GenBank/DDBJ whole genome shotgun (WGS) entry which is preliminary data.</text>
</comment>
<accession>A0A4Q7YZY3</accession>
<organism evidence="3 4">
    <name type="scientific">Edaphobacter modestus</name>
    <dbReference type="NCBI Taxonomy" id="388466"/>
    <lineage>
        <taxon>Bacteria</taxon>
        <taxon>Pseudomonadati</taxon>
        <taxon>Acidobacteriota</taxon>
        <taxon>Terriglobia</taxon>
        <taxon>Terriglobales</taxon>
        <taxon>Acidobacteriaceae</taxon>
        <taxon>Edaphobacter</taxon>
    </lineage>
</organism>
<keyword evidence="2" id="KW-0732">Signal</keyword>
<reference evidence="3 4" key="1">
    <citation type="submission" date="2019-02" db="EMBL/GenBank/DDBJ databases">
        <title>Genomic Encyclopedia of Archaeal and Bacterial Type Strains, Phase II (KMG-II): from individual species to whole genera.</title>
        <authorList>
            <person name="Goeker M."/>
        </authorList>
    </citation>
    <scope>NUCLEOTIDE SEQUENCE [LARGE SCALE GENOMIC DNA]</scope>
    <source>
        <strain evidence="3 4">DSM 18101</strain>
    </source>
</reference>
<evidence type="ECO:0000313" key="3">
    <source>
        <dbReference type="EMBL" id="RZU43388.1"/>
    </source>
</evidence>
<evidence type="ECO:0000256" key="2">
    <source>
        <dbReference type="SAM" id="SignalP"/>
    </source>
</evidence>
<protein>
    <recommendedName>
        <fullName evidence="5">Carboxypeptidase family protein</fullName>
    </recommendedName>
</protein>
<feature type="region of interest" description="Disordered" evidence="1">
    <location>
        <begin position="136"/>
        <end position="196"/>
    </location>
</feature>
<sequence>MMSRRFLLLRLMPVCLTVVLAASGLLAQDSPVRRGRKYKPPPETSKITVQVSKKFNGKPLMNAAVIFNPFKDGKDIGNLELKTDPDGKATIEIIPTGSLVRVQVIANGFATFAQEYQVDESTRDITIEMVRPREQVSAYKDNTGDSSSRKWGVQEPVRPKPAEQKPDPGSSSQSPAKTDSAPPANNNSPQQTSPQQ</sequence>
<feature type="signal peptide" evidence="2">
    <location>
        <begin position="1"/>
        <end position="27"/>
    </location>
</feature>
<dbReference type="AlphaFoldDB" id="A0A4Q7YZY3"/>
<evidence type="ECO:0000256" key="1">
    <source>
        <dbReference type="SAM" id="MobiDB-lite"/>
    </source>
</evidence>
<evidence type="ECO:0000313" key="4">
    <source>
        <dbReference type="Proteomes" id="UP000292958"/>
    </source>
</evidence>
<dbReference type="Proteomes" id="UP000292958">
    <property type="component" value="Unassembled WGS sequence"/>
</dbReference>
<proteinExistence type="predicted"/>
<name>A0A4Q7YZY3_9BACT</name>
<dbReference type="OrthoDB" id="129532at2"/>
<feature type="chain" id="PRO_5020372426" description="Carboxypeptidase family protein" evidence="2">
    <location>
        <begin position="28"/>
        <end position="196"/>
    </location>
</feature>
<dbReference type="EMBL" id="SHKW01000001">
    <property type="protein sequence ID" value="RZU43388.1"/>
    <property type="molecule type" value="Genomic_DNA"/>
</dbReference>
<keyword evidence="4" id="KW-1185">Reference proteome</keyword>
<evidence type="ECO:0008006" key="5">
    <source>
        <dbReference type="Google" id="ProtNLM"/>
    </source>
</evidence>
<dbReference type="RefSeq" id="WP_130421914.1">
    <property type="nucleotide sequence ID" value="NZ_SHKW01000001.1"/>
</dbReference>
<feature type="compositionally biased region" description="Basic and acidic residues" evidence="1">
    <location>
        <begin position="157"/>
        <end position="166"/>
    </location>
</feature>
<feature type="compositionally biased region" description="Low complexity" evidence="1">
    <location>
        <begin position="180"/>
        <end position="196"/>
    </location>
</feature>
<gene>
    <name evidence="3" type="ORF">BDD14_5047</name>
</gene>